<dbReference type="SUPFAM" id="SSF53335">
    <property type="entry name" value="S-adenosyl-L-methionine-dependent methyltransferases"/>
    <property type="match status" value="1"/>
</dbReference>
<evidence type="ECO:0000256" key="2">
    <source>
        <dbReference type="ARBA" id="ARBA00004797"/>
    </source>
</evidence>
<keyword evidence="7" id="KW-0489">Methyltransferase</keyword>
<dbReference type="InterPro" id="IPR003347">
    <property type="entry name" value="JmjC_dom"/>
</dbReference>
<dbReference type="Proteomes" id="UP000799767">
    <property type="component" value="Unassembled WGS sequence"/>
</dbReference>
<dbReference type="Pfam" id="PF13418">
    <property type="entry name" value="Beta-prop_TYW4"/>
    <property type="match status" value="1"/>
</dbReference>
<dbReference type="InterPro" id="IPR015915">
    <property type="entry name" value="Kelch-typ_b-propeller"/>
</dbReference>
<sequence>ESARQRRNDEFVMDTNNSSIVSKRSVEKLYHAGEREYFRYFVSKFKRRSPLINRGYWLRMKAYVDPLPFIFLGRQPALCAQTTFVDVDFPVLMRNKCGIIEHTEQLHGLLDNFYRTRNEDGVLGAGNPYLAVGCDLRNLDLLKVTLQDAVEIDDDGVAILFVAEVSLAYMEPEASQAVLEWTATYQDVRFCMLEQHLPDGPDHPFARTMLAHFQKLRTPLHTIGTMDAMKQRFVAAAWPETAIESHSLWELWSEPTILSPEQRRMLEAIEPFDEWEEFALFASHYFLLVAERKADQDYTFKPYRHSLAARASMMPSPVSSTGSDLEPENMLHVQEFPGSQVPRRFAALVPPPSRGQDGDAVGLHGGLGTQERLEDCDTYSWFETAQHIDGPPLRSGLMCHTVTRLGGTNNCILVGGRTSPDRALADCWLRTDSIWAKVQSLPEGRYRHCAVPVRLPTDPRPAHTVLVYGGRTGEGQVLDEWLLWSGESGWQNLRVVGDHPCARFGAAMITDQKEGISGVIVGGMTSAGRVLNDFWHWNLQPDMSITCQNVTARASTVLKHNASILGRFGAQLVRSEHGILLVGGIVGGRVLTRHDEILNMRTLRPFSVKNARPLFIGAAVQDVDGGLLLLGGGATCFSFGTYWSKSCFLTTAPRPRDDQTWKLVFSKQPEVKRIQERPPALKLPLTGEPFRSMPAPVSIPKVQLTPSNNFSKYLDASLPIILKGLDLGTCTQYWTDEYLKEAIGTERKVVVHSSPEQKMDFQTKNFTYETQPFGAFLDAVSRGDKLYLRSLSKDSPSDQPANLATDFPEIASDFHLPPELSQVMSAAHSSPLRISGPVAMWLHYDVMANILTQIRGRKRLLLFPPSDVSNLDFAPGASSSSLDVFNPDPSSPTASNLLNTRPHEALLEPGDALFIPAMWAHAAAPPTDGGPSISVNVFFRSLEDKKYAAGRDVYGNRDLAAYEKGRKDLATIVRAFDDLPPHVAGFYLQRLGTELVERAQGTLMAAGGAGSGG</sequence>
<evidence type="ECO:0000256" key="4">
    <source>
        <dbReference type="ARBA" id="ARBA00012155"/>
    </source>
</evidence>
<dbReference type="InterPro" id="IPR011043">
    <property type="entry name" value="Gal_Oxase/kelch_b-propeller"/>
</dbReference>
<evidence type="ECO:0000259" key="16">
    <source>
        <dbReference type="PROSITE" id="PS51184"/>
    </source>
</evidence>
<dbReference type="Gene3D" id="2.120.10.80">
    <property type="entry name" value="Kelch-type beta propeller"/>
    <property type="match status" value="1"/>
</dbReference>
<evidence type="ECO:0000256" key="9">
    <source>
        <dbReference type="ARBA" id="ARBA00022691"/>
    </source>
</evidence>
<protein>
    <recommendedName>
        <fullName evidence="6">tRNA wybutosine-synthesizing protein 4</fullName>
        <ecNumber evidence="5">2.1.1.290</ecNumber>
        <ecNumber evidence="4">2.3.1.231</ecNumber>
    </recommendedName>
    <alternativeName>
        <fullName evidence="13">Leucine carboxyl methyltransferase 2</fullName>
    </alternativeName>
    <alternativeName>
        <fullName evidence="14">tRNA(Phe) (7-(3-amino-3-(methoxycarbonyl)propyl)wyosine(37)-N)-methoxycarbonyltransferase</fullName>
    </alternativeName>
    <alternativeName>
        <fullName evidence="12">tRNA(Phe) (7-(3-amino-3-carboxypropyl)wyosine(37)-O)-methyltransferase</fullName>
    </alternativeName>
</protein>
<evidence type="ECO:0000256" key="12">
    <source>
        <dbReference type="ARBA" id="ARBA00029750"/>
    </source>
</evidence>
<evidence type="ECO:0000256" key="3">
    <source>
        <dbReference type="ARBA" id="ARBA00010703"/>
    </source>
</evidence>
<dbReference type="OrthoDB" id="47172at2759"/>
<proteinExistence type="inferred from homology"/>
<dbReference type="InterPro" id="IPR041667">
    <property type="entry name" value="Cupin_8"/>
</dbReference>
<feature type="non-terminal residue" evidence="17">
    <location>
        <position position="1"/>
    </location>
</feature>
<evidence type="ECO:0000313" key="17">
    <source>
        <dbReference type="EMBL" id="KAF2488153.1"/>
    </source>
</evidence>
<keyword evidence="10" id="KW-0819">tRNA processing</keyword>
<comment type="similarity">
    <text evidence="3">Belongs to the methyltransferase superfamily. LCMT family.</text>
</comment>
<dbReference type="EC" id="2.1.1.290" evidence="5"/>
<comment type="pathway">
    <text evidence="2">tRNA modification; wybutosine-tRNA(Phe) biosynthesis.</text>
</comment>
<evidence type="ECO:0000256" key="13">
    <source>
        <dbReference type="ARBA" id="ARBA00030231"/>
    </source>
</evidence>
<dbReference type="PROSITE" id="PS51184">
    <property type="entry name" value="JMJC"/>
    <property type="match status" value="1"/>
</dbReference>
<evidence type="ECO:0000313" key="18">
    <source>
        <dbReference type="Proteomes" id="UP000799767"/>
    </source>
</evidence>
<evidence type="ECO:0000256" key="6">
    <source>
        <dbReference type="ARBA" id="ARBA00018045"/>
    </source>
</evidence>
<dbReference type="PANTHER" id="PTHR46529:SF1">
    <property type="entry name" value="TRNA WYBUTOSINE-SYNTHESIZING PROTEIN 4"/>
    <property type="match status" value="1"/>
</dbReference>
<keyword evidence="18" id="KW-1185">Reference proteome</keyword>
<comment type="catalytic activity">
    <reaction evidence="1">
        <text>7-[(3S)-3-amino-3-carboxypropyl]wyosine(37) in tRNA(Phe) + S-adenosyl-L-methionine = 7-[(3S)-(3-amino-3-methoxycarbonyl)propyl]wyosine(37) in tRNA(Phe) + S-adenosyl-L-homocysteine</text>
        <dbReference type="Rhea" id="RHEA:36903"/>
        <dbReference type="Rhea" id="RHEA-COMP:10379"/>
        <dbReference type="Rhea" id="RHEA-COMP:11844"/>
        <dbReference type="ChEBI" id="CHEBI:57856"/>
        <dbReference type="ChEBI" id="CHEBI:59789"/>
        <dbReference type="ChEBI" id="CHEBI:73543"/>
        <dbReference type="ChEBI" id="CHEBI:74275"/>
        <dbReference type="EC" id="2.1.1.290"/>
    </reaction>
</comment>
<dbReference type="EC" id="2.3.1.231" evidence="4"/>
<dbReference type="EMBL" id="MU001631">
    <property type="protein sequence ID" value="KAF2488153.1"/>
    <property type="molecule type" value="Genomic_DNA"/>
</dbReference>
<evidence type="ECO:0000256" key="14">
    <source>
        <dbReference type="ARBA" id="ARBA00030847"/>
    </source>
</evidence>
<evidence type="ECO:0000256" key="15">
    <source>
        <dbReference type="ARBA" id="ARBA00049250"/>
    </source>
</evidence>
<dbReference type="Gene3D" id="3.40.50.150">
    <property type="entry name" value="Vaccinia Virus protein VP39"/>
    <property type="match status" value="1"/>
</dbReference>
<evidence type="ECO:0000256" key="1">
    <source>
        <dbReference type="ARBA" id="ARBA00001806"/>
    </source>
</evidence>
<keyword evidence="8" id="KW-0808">Transferase</keyword>
<dbReference type="Pfam" id="PF13621">
    <property type="entry name" value="Cupin_8"/>
    <property type="match status" value="1"/>
</dbReference>
<dbReference type="AlphaFoldDB" id="A0A6A6Q930"/>
<dbReference type="GO" id="GO:0031591">
    <property type="term" value="P:wybutosine biosynthetic process"/>
    <property type="evidence" value="ECO:0007669"/>
    <property type="project" value="TreeGrafter"/>
</dbReference>
<dbReference type="Gene3D" id="6.10.140.1470">
    <property type="match status" value="1"/>
</dbReference>
<dbReference type="SMART" id="SM00558">
    <property type="entry name" value="JmjC"/>
    <property type="match status" value="1"/>
</dbReference>
<dbReference type="GO" id="GO:0030488">
    <property type="term" value="P:tRNA methylation"/>
    <property type="evidence" value="ECO:0007669"/>
    <property type="project" value="TreeGrafter"/>
</dbReference>
<gene>
    <name evidence="17" type="ORF">BDY17DRAFT_240837</name>
</gene>
<evidence type="ECO:0000256" key="7">
    <source>
        <dbReference type="ARBA" id="ARBA00022603"/>
    </source>
</evidence>
<feature type="domain" description="JmjC" evidence="16">
    <location>
        <begin position="796"/>
        <end position="956"/>
    </location>
</feature>
<keyword evidence="9" id="KW-0949">S-adenosyl-L-methionine</keyword>
<accession>A0A6A6Q930</accession>
<evidence type="ECO:0000256" key="5">
    <source>
        <dbReference type="ARBA" id="ARBA00012779"/>
    </source>
</evidence>
<feature type="non-terminal residue" evidence="17">
    <location>
        <position position="1013"/>
    </location>
</feature>
<evidence type="ECO:0000256" key="8">
    <source>
        <dbReference type="ARBA" id="ARBA00022679"/>
    </source>
</evidence>
<dbReference type="UniPathway" id="UPA00375"/>
<dbReference type="Gene3D" id="2.60.120.650">
    <property type="entry name" value="Cupin"/>
    <property type="match status" value="1"/>
</dbReference>
<dbReference type="FunFam" id="2.60.120.650:FF:000043">
    <property type="entry name" value="tRNA wybutosine-synthesizing protein 4"/>
    <property type="match status" value="1"/>
</dbReference>
<organism evidence="17 18">
    <name type="scientific">Neohortaea acidophila</name>
    <dbReference type="NCBI Taxonomy" id="245834"/>
    <lineage>
        <taxon>Eukaryota</taxon>
        <taxon>Fungi</taxon>
        <taxon>Dikarya</taxon>
        <taxon>Ascomycota</taxon>
        <taxon>Pezizomycotina</taxon>
        <taxon>Dothideomycetes</taxon>
        <taxon>Dothideomycetidae</taxon>
        <taxon>Mycosphaerellales</taxon>
        <taxon>Teratosphaeriaceae</taxon>
        <taxon>Neohortaea</taxon>
    </lineage>
</organism>
<dbReference type="RefSeq" id="XP_033594722.1">
    <property type="nucleotide sequence ID" value="XM_033730366.1"/>
</dbReference>
<dbReference type="GO" id="GO:0008175">
    <property type="term" value="F:tRNA methyltransferase activity"/>
    <property type="evidence" value="ECO:0007669"/>
    <property type="project" value="TreeGrafter"/>
</dbReference>
<dbReference type="PANTHER" id="PTHR46529">
    <property type="entry name" value="TRNA WYBUTOSINE-SYNTHESIZING PROTEIN 4"/>
    <property type="match status" value="1"/>
</dbReference>
<name>A0A6A6Q930_9PEZI</name>
<reference evidence="17" key="1">
    <citation type="journal article" date="2020" name="Stud. Mycol.">
        <title>101 Dothideomycetes genomes: a test case for predicting lifestyles and emergence of pathogens.</title>
        <authorList>
            <person name="Haridas S."/>
            <person name="Albert R."/>
            <person name="Binder M."/>
            <person name="Bloem J."/>
            <person name="Labutti K."/>
            <person name="Salamov A."/>
            <person name="Andreopoulos B."/>
            <person name="Baker S."/>
            <person name="Barry K."/>
            <person name="Bills G."/>
            <person name="Bluhm B."/>
            <person name="Cannon C."/>
            <person name="Castanera R."/>
            <person name="Culley D."/>
            <person name="Daum C."/>
            <person name="Ezra D."/>
            <person name="Gonzalez J."/>
            <person name="Henrissat B."/>
            <person name="Kuo A."/>
            <person name="Liang C."/>
            <person name="Lipzen A."/>
            <person name="Lutzoni F."/>
            <person name="Magnuson J."/>
            <person name="Mondo S."/>
            <person name="Nolan M."/>
            <person name="Ohm R."/>
            <person name="Pangilinan J."/>
            <person name="Park H.-J."/>
            <person name="Ramirez L."/>
            <person name="Alfaro M."/>
            <person name="Sun H."/>
            <person name="Tritt A."/>
            <person name="Yoshinaga Y."/>
            <person name="Zwiers L.-H."/>
            <person name="Turgeon B."/>
            <person name="Goodwin S."/>
            <person name="Spatafora J."/>
            <person name="Crous P."/>
            <person name="Grigoriev I."/>
        </authorList>
    </citation>
    <scope>NUCLEOTIDE SEQUENCE</scope>
    <source>
        <strain evidence="17">CBS 113389</strain>
    </source>
</reference>
<evidence type="ECO:0000256" key="10">
    <source>
        <dbReference type="ARBA" id="ARBA00022694"/>
    </source>
</evidence>
<comment type="catalytic activity">
    <reaction evidence="15">
        <text>7-[(3S)-(3-amino-3-methoxycarbonyl)propyl]wyosine(37) in tRNA(Phe) + S-adenosyl-L-methionine + CO2 = wybutosine(37) in tRNA(Phe) + S-adenosyl-L-homocysteine + 2 H(+)</text>
        <dbReference type="Rhea" id="RHEA:37119"/>
        <dbReference type="Rhea" id="RHEA-COMP:11844"/>
        <dbReference type="Rhea" id="RHEA-COMP:11847"/>
        <dbReference type="ChEBI" id="CHEBI:15378"/>
        <dbReference type="ChEBI" id="CHEBI:16526"/>
        <dbReference type="ChEBI" id="CHEBI:57856"/>
        <dbReference type="ChEBI" id="CHEBI:59789"/>
        <dbReference type="ChEBI" id="CHEBI:73544"/>
        <dbReference type="ChEBI" id="CHEBI:74275"/>
        <dbReference type="EC" id="2.3.1.231"/>
    </reaction>
</comment>
<dbReference type="SUPFAM" id="SSF51197">
    <property type="entry name" value="Clavaminate synthase-like"/>
    <property type="match status" value="1"/>
</dbReference>
<dbReference type="SUPFAM" id="SSF50965">
    <property type="entry name" value="Galactose oxidase, central domain"/>
    <property type="match status" value="1"/>
</dbReference>
<comment type="function">
    <text evidence="11">Probable S-adenosyl-L-methionine-dependent methyltransferase that acts as a component of the wybutosine biosynthesis pathway. Wybutosine is a hyper modified guanosine with a tricyclic base found at the 3'-position adjacent to the anticodon of eukaryotic phenylalanine tRNA. May methylate the carboxyl group of leucine residues to form alpha-leucine ester residues.</text>
</comment>
<evidence type="ECO:0000256" key="11">
    <source>
        <dbReference type="ARBA" id="ARBA00025588"/>
    </source>
</evidence>
<dbReference type="InterPro" id="IPR029063">
    <property type="entry name" value="SAM-dependent_MTases_sf"/>
</dbReference>
<dbReference type="GeneID" id="54471368"/>